<protein>
    <submittedName>
        <fullName evidence="3">Alpha/beta hydrolase</fullName>
    </submittedName>
</protein>
<dbReference type="GO" id="GO:0016787">
    <property type="term" value="F:hydrolase activity"/>
    <property type="evidence" value="ECO:0007669"/>
    <property type="project" value="UniProtKB-KW"/>
</dbReference>
<accession>A0A1X1Y7R1</accession>
<keyword evidence="1 3" id="KW-0378">Hydrolase</keyword>
<proteinExistence type="predicted"/>
<dbReference type="RefSeq" id="WP_045375768.1">
    <property type="nucleotide sequence ID" value="NZ_BBKA01000029.1"/>
</dbReference>
<dbReference type="OrthoDB" id="3181909at2"/>
<gene>
    <name evidence="3" type="ORF">AWC14_25260</name>
</gene>
<dbReference type="Proteomes" id="UP000193487">
    <property type="component" value="Unassembled WGS sequence"/>
</dbReference>
<name>A0A1X1Y7R1_9MYCO</name>
<dbReference type="STRING" id="487514.A5707_02075"/>
<reference evidence="3 4" key="1">
    <citation type="submission" date="2016-01" db="EMBL/GenBank/DDBJ databases">
        <title>The new phylogeny of the genus Mycobacterium.</title>
        <authorList>
            <person name="Tarcisio F."/>
            <person name="Conor M."/>
            <person name="Antonella G."/>
            <person name="Elisabetta G."/>
            <person name="Giulia F.S."/>
            <person name="Sara T."/>
            <person name="Anna F."/>
            <person name="Clotilde B."/>
            <person name="Roberto B."/>
            <person name="Veronica D.S."/>
            <person name="Fabio R."/>
            <person name="Monica P."/>
            <person name="Olivier J."/>
            <person name="Enrico T."/>
            <person name="Nicola S."/>
        </authorList>
    </citation>
    <scope>NUCLEOTIDE SEQUENCE [LARGE SCALE GENOMIC DNA]</scope>
    <source>
        <strain evidence="3 4">DSM 45166</strain>
    </source>
</reference>
<dbReference type="EMBL" id="LQPE01000053">
    <property type="protein sequence ID" value="ORW07099.1"/>
    <property type="molecule type" value="Genomic_DNA"/>
</dbReference>
<evidence type="ECO:0000256" key="1">
    <source>
        <dbReference type="ARBA" id="ARBA00022801"/>
    </source>
</evidence>
<dbReference type="InterPro" id="IPR029058">
    <property type="entry name" value="AB_hydrolase_fold"/>
</dbReference>
<dbReference type="PANTHER" id="PTHR48081">
    <property type="entry name" value="AB HYDROLASE SUPERFAMILY PROTEIN C4A8.06C"/>
    <property type="match status" value="1"/>
</dbReference>
<organism evidence="3 4">
    <name type="scientific">Mycobacterium kyorinense</name>
    <dbReference type="NCBI Taxonomy" id="487514"/>
    <lineage>
        <taxon>Bacteria</taxon>
        <taxon>Bacillati</taxon>
        <taxon>Actinomycetota</taxon>
        <taxon>Actinomycetes</taxon>
        <taxon>Mycobacteriales</taxon>
        <taxon>Mycobacteriaceae</taxon>
        <taxon>Mycobacterium</taxon>
    </lineage>
</organism>
<dbReference type="PANTHER" id="PTHR48081:SF8">
    <property type="entry name" value="ALPHA_BETA HYDROLASE FOLD-3 DOMAIN-CONTAINING PROTEIN-RELATED"/>
    <property type="match status" value="1"/>
</dbReference>
<sequence length="356" mass="38024">MTAPLGIRAKATAFRALFALPNPVRRLLAGPPVRIDGQTQALDAQLMIRLKNLSGSDVFTDPIDKARRRYDGLPQLIGYESPVPVALREVIISAAHGHLPATLYTPAEVPEPSELLVYYHGGGFSVGSRISHDPVARYFASQAGVRVLSVEYRRAPEHRFPAAVDDAVTAFEYTCQHAADLGADPGRIAIGGDSAGGNLAAVTTQQMVRRGGPVPAFQLLMYPPTDLGTHRPSRDLFNQSSTFTDQNLRWALANYVPPGTDLSDPRLSPLHGDVNGLPPAYIASAGFDPLRDEGEAYADKLRAAGVSVELSRQADLPHAYLNFVSIGGRFAEAAAEAAGALKRGLAVATETAAEIR</sequence>
<evidence type="ECO:0000313" key="4">
    <source>
        <dbReference type="Proteomes" id="UP000193487"/>
    </source>
</evidence>
<dbReference type="InterPro" id="IPR050300">
    <property type="entry name" value="GDXG_lipolytic_enzyme"/>
</dbReference>
<dbReference type="AlphaFoldDB" id="A0A1X1Y7R1"/>
<evidence type="ECO:0000313" key="3">
    <source>
        <dbReference type="EMBL" id="ORW07099.1"/>
    </source>
</evidence>
<keyword evidence="4" id="KW-1185">Reference proteome</keyword>
<feature type="domain" description="Alpha/beta hydrolase fold-3" evidence="2">
    <location>
        <begin position="116"/>
        <end position="321"/>
    </location>
</feature>
<comment type="caution">
    <text evidence="3">The sequence shown here is derived from an EMBL/GenBank/DDBJ whole genome shotgun (WGS) entry which is preliminary data.</text>
</comment>
<evidence type="ECO:0000259" key="2">
    <source>
        <dbReference type="Pfam" id="PF07859"/>
    </source>
</evidence>
<dbReference type="InterPro" id="IPR013094">
    <property type="entry name" value="AB_hydrolase_3"/>
</dbReference>
<dbReference type="Gene3D" id="3.40.50.1820">
    <property type="entry name" value="alpha/beta hydrolase"/>
    <property type="match status" value="1"/>
</dbReference>
<dbReference type="SUPFAM" id="SSF53474">
    <property type="entry name" value="alpha/beta-Hydrolases"/>
    <property type="match status" value="1"/>
</dbReference>
<dbReference type="Pfam" id="PF07859">
    <property type="entry name" value="Abhydrolase_3"/>
    <property type="match status" value="1"/>
</dbReference>